<organism evidence="2 3">
    <name type="scientific">Aaosphaeria arxii CBS 175.79</name>
    <dbReference type="NCBI Taxonomy" id="1450172"/>
    <lineage>
        <taxon>Eukaryota</taxon>
        <taxon>Fungi</taxon>
        <taxon>Dikarya</taxon>
        <taxon>Ascomycota</taxon>
        <taxon>Pezizomycotina</taxon>
        <taxon>Dothideomycetes</taxon>
        <taxon>Pleosporomycetidae</taxon>
        <taxon>Pleosporales</taxon>
        <taxon>Pleosporales incertae sedis</taxon>
        <taxon>Aaosphaeria</taxon>
    </lineage>
</organism>
<dbReference type="AlphaFoldDB" id="A0A6A5XZ31"/>
<accession>A0A6A5XZ31</accession>
<reference evidence="2" key="1">
    <citation type="journal article" date="2020" name="Stud. Mycol.">
        <title>101 Dothideomycetes genomes: a test case for predicting lifestyles and emergence of pathogens.</title>
        <authorList>
            <person name="Haridas S."/>
            <person name="Albert R."/>
            <person name="Binder M."/>
            <person name="Bloem J."/>
            <person name="Labutti K."/>
            <person name="Salamov A."/>
            <person name="Andreopoulos B."/>
            <person name="Baker S."/>
            <person name="Barry K."/>
            <person name="Bills G."/>
            <person name="Bluhm B."/>
            <person name="Cannon C."/>
            <person name="Castanera R."/>
            <person name="Culley D."/>
            <person name="Daum C."/>
            <person name="Ezra D."/>
            <person name="Gonzalez J."/>
            <person name="Henrissat B."/>
            <person name="Kuo A."/>
            <person name="Liang C."/>
            <person name="Lipzen A."/>
            <person name="Lutzoni F."/>
            <person name="Magnuson J."/>
            <person name="Mondo S."/>
            <person name="Nolan M."/>
            <person name="Ohm R."/>
            <person name="Pangilinan J."/>
            <person name="Park H.-J."/>
            <person name="Ramirez L."/>
            <person name="Alfaro M."/>
            <person name="Sun H."/>
            <person name="Tritt A."/>
            <person name="Yoshinaga Y."/>
            <person name="Zwiers L.-H."/>
            <person name="Turgeon B."/>
            <person name="Goodwin S."/>
            <person name="Spatafora J."/>
            <person name="Crous P."/>
            <person name="Grigoriev I."/>
        </authorList>
    </citation>
    <scope>NUCLEOTIDE SEQUENCE</scope>
    <source>
        <strain evidence="2">CBS 175.79</strain>
    </source>
</reference>
<dbReference type="RefSeq" id="XP_033386229.1">
    <property type="nucleotide sequence ID" value="XM_033530950.1"/>
</dbReference>
<feature type="signal peptide" evidence="1">
    <location>
        <begin position="1"/>
        <end position="17"/>
    </location>
</feature>
<sequence length="608" mass="67366">MKLLQWAVAAAVPLAVAIPAPKHGTEAIGSAKGLFDRSILVEGFDDETSLTPTKVGFEPTSADEMTALVKRINYPTIAVAMSGTIGIFHVDSTAGGMHAKGLQEHIVKCLSQACPPFMSGEGVCVAHPPEACVLDAWSFKGKKRTKGKFTIQTRENYFPPNRPGFREGLIQAVAVAYAGMISDPKNCVDKEVDSVRKNTFCTMSNFINVLVRDWGIDGFERAYLTVDIHFRVDGDSKVPAGFDCIAVKNDVISRIDKEAGSYFRQAIASDQLDKSFSYKAHCVDGVMQIPPLGSIDIANVTSEFSPANVTGQDSFNTSEYLHTPSTDFTEATAIALQPRGNDQASVDIQVGVQKVHVGDLQSTDLASDFFQCFEYRCPSNKWGNVCNEYKNPCFIGNVGHLREKGFHKDRPMRFYFIRGEWPFGYNGIREALGEIVASTLRATTEDVRNCYRFSLYGKEYFFCNTSNSIAVKLVNFGPESKLTARLYVAIGFAEQYPLAKFDCQASLPQSQWYSENLNPGAMYFFKRAMQSKPSLRFACVDDQSSASRVPKPKGDSLWGGFDTVEEFLAYHRGQAYKDRDGPWGGFGSEEEFIAFHKAQAYDPSFWKD</sequence>
<gene>
    <name evidence="2" type="ORF">BU24DRAFT_449467</name>
</gene>
<feature type="chain" id="PRO_5025510749" evidence="1">
    <location>
        <begin position="18"/>
        <end position="608"/>
    </location>
</feature>
<protein>
    <submittedName>
        <fullName evidence="2">Uncharacterized protein</fullName>
    </submittedName>
</protein>
<keyword evidence="3" id="KW-1185">Reference proteome</keyword>
<proteinExistence type="predicted"/>
<dbReference type="OrthoDB" id="3722602at2759"/>
<dbReference type="Proteomes" id="UP000799778">
    <property type="component" value="Unassembled WGS sequence"/>
</dbReference>
<dbReference type="GeneID" id="54288347"/>
<evidence type="ECO:0000313" key="3">
    <source>
        <dbReference type="Proteomes" id="UP000799778"/>
    </source>
</evidence>
<evidence type="ECO:0000256" key="1">
    <source>
        <dbReference type="SAM" id="SignalP"/>
    </source>
</evidence>
<name>A0A6A5XZ31_9PLEO</name>
<dbReference type="EMBL" id="ML978068">
    <property type="protein sequence ID" value="KAF2017890.1"/>
    <property type="molecule type" value="Genomic_DNA"/>
</dbReference>
<evidence type="ECO:0000313" key="2">
    <source>
        <dbReference type="EMBL" id="KAF2017890.1"/>
    </source>
</evidence>
<keyword evidence="1" id="KW-0732">Signal</keyword>